<dbReference type="SUPFAM" id="SSF55811">
    <property type="entry name" value="Nudix"/>
    <property type="match status" value="1"/>
</dbReference>
<evidence type="ECO:0000259" key="5">
    <source>
        <dbReference type="PROSITE" id="PS51462"/>
    </source>
</evidence>
<organism evidence="6 7">
    <name type="scientific">Roseovarius atlanticus</name>
    <dbReference type="NCBI Taxonomy" id="1641875"/>
    <lineage>
        <taxon>Bacteria</taxon>
        <taxon>Pseudomonadati</taxon>
        <taxon>Pseudomonadota</taxon>
        <taxon>Alphaproteobacteria</taxon>
        <taxon>Rhodobacterales</taxon>
        <taxon>Roseobacteraceae</taxon>
        <taxon>Roseovarius</taxon>
    </lineage>
</organism>
<accession>A0A0T5NVN1</accession>
<comment type="caution">
    <text evidence="6">The sequence shown here is derived from an EMBL/GenBank/DDBJ whole genome shotgun (WGS) entry which is preliminary data.</text>
</comment>
<dbReference type="STRING" id="1641875.XM53_07550"/>
<dbReference type="CDD" id="cd04666">
    <property type="entry name" value="NUDIX_DIPP2_like_Nudt4"/>
    <property type="match status" value="1"/>
</dbReference>
<evidence type="ECO:0000256" key="1">
    <source>
        <dbReference type="ARBA" id="ARBA00001946"/>
    </source>
</evidence>
<dbReference type="GO" id="GO:0046872">
    <property type="term" value="F:metal ion binding"/>
    <property type="evidence" value="ECO:0007669"/>
    <property type="project" value="UniProtKB-KW"/>
</dbReference>
<dbReference type="InterPro" id="IPR000086">
    <property type="entry name" value="NUDIX_hydrolase_dom"/>
</dbReference>
<keyword evidence="4" id="KW-0460">Magnesium</keyword>
<dbReference type="GO" id="GO:0034431">
    <property type="term" value="F:bis(5'-adenosyl)-hexaphosphatase activity"/>
    <property type="evidence" value="ECO:0007669"/>
    <property type="project" value="TreeGrafter"/>
</dbReference>
<dbReference type="PROSITE" id="PS51462">
    <property type="entry name" value="NUDIX"/>
    <property type="match status" value="1"/>
</dbReference>
<evidence type="ECO:0000256" key="3">
    <source>
        <dbReference type="ARBA" id="ARBA00022801"/>
    </source>
</evidence>
<dbReference type="GO" id="GO:1901907">
    <property type="term" value="P:diadenosine pentaphosphate catabolic process"/>
    <property type="evidence" value="ECO:0007669"/>
    <property type="project" value="TreeGrafter"/>
</dbReference>
<dbReference type="Proteomes" id="UP000051295">
    <property type="component" value="Unassembled WGS sequence"/>
</dbReference>
<dbReference type="EMBL" id="LAXJ01000007">
    <property type="protein sequence ID" value="KRS13003.1"/>
    <property type="molecule type" value="Genomic_DNA"/>
</dbReference>
<dbReference type="GO" id="GO:0005737">
    <property type="term" value="C:cytoplasm"/>
    <property type="evidence" value="ECO:0007669"/>
    <property type="project" value="TreeGrafter"/>
</dbReference>
<dbReference type="GO" id="GO:0008486">
    <property type="term" value="F:diphosphoinositol-polyphosphate diphosphatase activity"/>
    <property type="evidence" value="ECO:0007669"/>
    <property type="project" value="TreeGrafter"/>
</dbReference>
<dbReference type="GO" id="GO:0034432">
    <property type="term" value="F:bis(5'-adenosyl)-pentaphosphatase activity"/>
    <property type="evidence" value="ECO:0007669"/>
    <property type="project" value="TreeGrafter"/>
</dbReference>
<dbReference type="InterPro" id="IPR047198">
    <property type="entry name" value="DDP-like_NUDIX"/>
</dbReference>
<reference evidence="6 7" key="1">
    <citation type="submission" date="2015-04" db="EMBL/GenBank/DDBJ databases">
        <title>The draft genome sequence of Roseovarius sp.R12b.</title>
        <authorList>
            <person name="Li G."/>
            <person name="Lai Q."/>
            <person name="Shao Z."/>
            <person name="Yan P."/>
        </authorList>
    </citation>
    <scope>NUCLEOTIDE SEQUENCE [LARGE SCALE GENOMIC DNA]</scope>
    <source>
        <strain evidence="6 7">R12B</strain>
    </source>
</reference>
<keyword evidence="3 6" id="KW-0378">Hydrolase</keyword>
<dbReference type="GO" id="GO:1901909">
    <property type="term" value="P:diadenosine hexaphosphate catabolic process"/>
    <property type="evidence" value="ECO:0007669"/>
    <property type="project" value="TreeGrafter"/>
</dbReference>
<dbReference type="PATRIC" id="fig|1641875.4.peg.3908"/>
<dbReference type="OrthoDB" id="7066910at2"/>
<dbReference type="PANTHER" id="PTHR12629:SF0">
    <property type="entry name" value="DIPHOSPHOINOSITOL-POLYPHOSPHATE DIPHOSPHATASE"/>
    <property type="match status" value="1"/>
</dbReference>
<proteinExistence type="predicted"/>
<evidence type="ECO:0000256" key="4">
    <source>
        <dbReference type="ARBA" id="ARBA00022842"/>
    </source>
</evidence>
<sequence>MTNTMKRAWAEFVQPILRRPPELQVAALCYRVTPTAEKQVLLITSRGTGRWIVPKGWPMDGKKAAEAALQEAWEEAGVTDCATIEGHVGSYAYDKHLDDGYDAPVEVEVFKVRVKQLADIYPEHDQRTRRWVSPADAAEMVQEPGLKAILLEM</sequence>
<protein>
    <submittedName>
        <fullName evidence="6">NUDIX hydrolase</fullName>
    </submittedName>
</protein>
<keyword evidence="7" id="KW-1185">Reference proteome</keyword>
<dbReference type="GO" id="GO:0000298">
    <property type="term" value="F:endopolyphosphatase activity"/>
    <property type="evidence" value="ECO:0007669"/>
    <property type="project" value="TreeGrafter"/>
</dbReference>
<dbReference type="InterPro" id="IPR015797">
    <property type="entry name" value="NUDIX_hydrolase-like_dom_sf"/>
</dbReference>
<keyword evidence="2" id="KW-0479">Metal-binding</keyword>
<dbReference type="RefSeq" id="WP_057791915.1">
    <property type="nucleotide sequence ID" value="NZ_LAXJ01000007.1"/>
</dbReference>
<name>A0A0T5NVN1_9RHOB</name>
<dbReference type="GO" id="GO:0071543">
    <property type="term" value="P:diphosphoinositol polyphosphate metabolic process"/>
    <property type="evidence" value="ECO:0007669"/>
    <property type="project" value="TreeGrafter"/>
</dbReference>
<evidence type="ECO:0000256" key="2">
    <source>
        <dbReference type="ARBA" id="ARBA00022723"/>
    </source>
</evidence>
<evidence type="ECO:0000313" key="6">
    <source>
        <dbReference type="EMBL" id="KRS13003.1"/>
    </source>
</evidence>
<comment type="cofactor">
    <cofactor evidence="1">
        <name>Mg(2+)</name>
        <dbReference type="ChEBI" id="CHEBI:18420"/>
    </cofactor>
</comment>
<dbReference type="PANTHER" id="PTHR12629">
    <property type="entry name" value="DIPHOSPHOINOSITOL POLYPHOSPHATE PHOSPHOHYDROLASE"/>
    <property type="match status" value="1"/>
</dbReference>
<feature type="domain" description="Nudix hydrolase" evidence="5">
    <location>
        <begin position="22"/>
        <end position="153"/>
    </location>
</feature>
<dbReference type="Gene3D" id="3.90.79.10">
    <property type="entry name" value="Nucleoside Triphosphate Pyrophosphohydrolase"/>
    <property type="match status" value="1"/>
</dbReference>
<dbReference type="AlphaFoldDB" id="A0A0T5NVN1"/>
<gene>
    <name evidence="6" type="ORF">XM53_07550</name>
</gene>
<dbReference type="GO" id="GO:1901911">
    <property type="term" value="P:adenosine 5'-(hexahydrogen pentaphosphate) catabolic process"/>
    <property type="evidence" value="ECO:0007669"/>
    <property type="project" value="TreeGrafter"/>
</dbReference>
<dbReference type="Pfam" id="PF00293">
    <property type="entry name" value="NUDIX"/>
    <property type="match status" value="1"/>
</dbReference>
<evidence type="ECO:0000313" key="7">
    <source>
        <dbReference type="Proteomes" id="UP000051295"/>
    </source>
</evidence>